<feature type="region of interest" description="Disordered" evidence="1">
    <location>
        <begin position="231"/>
        <end position="562"/>
    </location>
</feature>
<feature type="compositionally biased region" description="Basic and acidic residues" evidence="1">
    <location>
        <begin position="510"/>
        <end position="520"/>
    </location>
</feature>
<feature type="compositionally biased region" description="Basic and acidic residues" evidence="1">
    <location>
        <begin position="323"/>
        <end position="334"/>
    </location>
</feature>
<evidence type="ECO:0000313" key="2">
    <source>
        <dbReference type="EMBL" id="KAJ5184237.1"/>
    </source>
</evidence>
<dbReference type="AlphaFoldDB" id="A0A9W9M1L1"/>
<protein>
    <submittedName>
        <fullName evidence="2">Uncharacterized protein</fullName>
    </submittedName>
</protein>
<feature type="region of interest" description="Disordered" evidence="1">
    <location>
        <begin position="1"/>
        <end position="50"/>
    </location>
</feature>
<feature type="compositionally biased region" description="Low complexity" evidence="1">
    <location>
        <begin position="74"/>
        <end position="85"/>
    </location>
</feature>
<feature type="region of interest" description="Disordered" evidence="1">
    <location>
        <begin position="74"/>
        <end position="106"/>
    </location>
</feature>
<sequence length="581" mass="62989">MSWDRVIQDSDEDEPLIEDDVPASIDPLQGAESSMQHEYDHRAAAQQANCPESISATELQLSVNFDHYLQSQDGLQGQSTLSQQQREARWIPSTSEGGGGSTGDMMTEIGAAQQRLFDDEVSSAGQPLPSTATAYPSEISQPGSFPTVESFQYQHGGNAEGLAYGQAQQDVPYETTQLTVPVEGRACDYDTPATSNHIDSPVDELLAQTNIQPVHAHIDYGTPDHLLRESQQVKGLQHATDSPHDTEPISSVASRGLNSAKKDNEGPGLLSPQHSQTSAHDELSMPAVAVEVSSVQKKRARPKKQPMPEDDEDDELSLPMQDEFDRPKPVEKRAPGRPPKSVETVEGPQTKEAGGEDAKTPDPLSASPNDATAVAEEPMKPAAKESKKKKKAKRSKTDSEILPRSHKPAIDDDLVWVDSRPLQPADGNARTEPSAKIDPKSETDPSRLAEDSNTIQPEPAPIPKKRGRKRKNAPDEASAQTTPAPEQPNTPRPEDPTLCTDAEPTAEGNEVAHTESRISDHPPAQTDESTKSNAPPETPNISTPNKTTQRHSPISSTSKVPYRVGLSRRARIAPLLKVVRK</sequence>
<feature type="compositionally biased region" description="Polar residues" evidence="1">
    <location>
        <begin position="531"/>
        <end position="559"/>
    </location>
</feature>
<evidence type="ECO:0000313" key="3">
    <source>
        <dbReference type="Proteomes" id="UP001146351"/>
    </source>
</evidence>
<dbReference type="Proteomes" id="UP001146351">
    <property type="component" value="Unassembled WGS sequence"/>
</dbReference>
<feature type="compositionally biased region" description="Polar residues" evidence="1">
    <location>
        <begin position="248"/>
        <end position="257"/>
    </location>
</feature>
<proteinExistence type="predicted"/>
<dbReference type="OrthoDB" id="5404794at2759"/>
<reference evidence="2" key="2">
    <citation type="journal article" date="2023" name="IMA Fungus">
        <title>Comparative genomic study of the Penicillium genus elucidates a diverse pangenome and 15 lateral gene transfer events.</title>
        <authorList>
            <person name="Petersen C."/>
            <person name="Sorensen T."/>
            <person name="Nielsen M.R."/>
            <person name="Sondergaard T.E."/>
            <person name="Sorensen J.L."/>
            <person name="Fitzpatrick D.A."/>
            <person name="Frisvad J.C."/>
            <person name="Nielsen K.L."/>
        </authorList>
    </citation>
    <scope>NUCLEOTIDE SEQUENCE</scope>
    <source>
        <strain evidence="2">IBT 21917</strain>
    </source>
</reference>
<name>A0A9W9M1L1_9EURO</name>
<evidence type="ECO:0000256" key="1">
    <source>
        <dbReference type="SAM" id="MobiDB-lite"/>
    </source>
</evidence>
<dbReference type="EMBL" id="JAPQKO010000001">
    <property type="protein sequence ID" value="KAJ5184237.1"/>
    <property type="molecule type" value="Genomic_DNA"/>
</dbReference>
<organism evidence="2 3">
    <name type="scientific">Penicillium capsulatum</name>
    <dbReference type="NCBI Taxonomy" id="69766"/>
    <lineage>
        <taxon>Eukaryota</taxon>
        <taxon>Fungi</taxon>
        <taxon>Dikarya</taxon>
        <taxon>Ascomycota</taxon>
        <taxon>Pezizomycotina</taxon>
        <taxon>Eurotiomycetes</taxon>
        <taxon>Eurotiomycetidae</taxon>
        <taxon>Eurotiales</taxon>
        <taxon>Aspergillaceae</taxon>
        <taxon>Penicillium</taxon>
    </lineage>
</organism>
<reference evidence="2" key="1">
    <citation type="submission" date="2022-11" db="EMBL/GenBank/DDBJ databases">
        <authorList>
            <person name="Petersen C."/>
        </authorList>
    </citation>
    <scope>NUCLEOTIDE SEQUENCE</scope>
    <source>
        <strain evidence="2">IBT 21917</strain>
    </source>
</reference>
<gene>
    <name evidence="2" type="ORF">N7492_001853</name>
</gene>
<feature type="compositionally biased region" description="Basic and acidic residues" evidence="1">
    <location>
        <begin position="433"/>
        <end position="450"/>
    </location>
</feature>
<accession>A0A9W9M1L1</accession>
<keyword evidence="3" id="KW-1185">Reference proteome</keyword>
<feature type="compositionally biased region" description="Acidic residues" evidence="1">
    <location>
        <begin position="9"/>
        <end position="21"/>
    </location>
</feature>
<comment type="caution">
    <text evidence="2">The sequence shown here is derived from an EMBL/GenBank/DDBJ whole genome shotgun (WGS) entry which is preliminary data.</text>
</comment>